<dbReference type="GO" id="GO:0005886">
    <property type="term" value="C:plasma membrane"/>
    <property type="evidence" value="ECO:0007669"/>
    <property type="project" value="UniProtKB-SubCell"/>
</dbReference>
<feature type="domain" description="Phage shock protein PspC N-terminal" evidence="7">
    <location>
        <begin position="14"/>
        <end position="73"/>
    </location>
</feature>
<evidence type="ECO:0000256" key="3">
    <source>
        <dbReference type="ARBA" id="ARBA00022692"/>
    </source>
</evidence>
<dbReference type="Pfam" id="PF04024">
    <property type="entry name" value="PspC"/>
    <property type="match status" value="1"/>
</dbReference>
<feature type="transmembrane region" description="Helical" evidence="6">
    <location>
        <begin position="24"/>
        <end position="42"/>
    </location>
</feature>
<dbReference type="InterPro" id="IPR007168">
    <property type="entry name" value="Phageshock_PspC_N"/>
</dbReference>
<dbReference type="AlphaFoldDB" id="A0A1F7YN24"/>
<evidence type="ECO:0000259" key="7">
    <source>
        <dbReference type="Pfam" id="PF04024"/>
    </source>
</evidence>
<evidence type="ECO:0000256" key="2">
    <source>
        <dbReference type="ARBA" id="ARBA00022475"/>
    </source>
</evidence>
<dbReference type="PANTHER" id="PTHR33885">
    <property type="entry name" value="PHAGE SHOCK PROTEIN C"/>
    <property type="match status" value="1"/>
</dbReference>
<dbReference type="EMBL" id="MGGM01000024">
    <property type="protein sequence ID" value="OGM28724.1"/>
    <property type="molecule type" value="Genomic_DNA"/>
</dbReference>
<evidence type="ECO:0000256" key="1">
    <source>
        <dbReference type="ARBA" id="ARBA00004162"/>
    </source>
</evidence>
<reference evidence="8 9" key="1">
    <citation type="journal article" date="2016" name="Nat. Commun.">
        <title>Thousands of microbial genomes shed light on interconnected biogeochemical processes in an aquifer system.</title>
        <authorList>
            <person name="Anantharaman K."/>
            <person name="Brown C.T."/>
            <person name="Hug L.A."/>
            <person name="Sharon I."/>
            <person name="Castelle C.J."/>
            <person name="Probst A.J."/>
            <person name="Thomas B.C."/>
            <person name="Singh A."/>
            <person name="Wilkins M.J."/>
            <person name="Karaoz U."/>
            <person name="Brodie E.L."/>
            <person name="Williams K.H."/>
            <person name="Hubbard S.S."/>
            <person name="Banfield J.F."/>
        </authorList>
    </citation>
    <scope>NUCLEOTIDE SEQUENCE [LARGE SCALE GENOMIC DNA]</scope>
</reference>
<protein>
    <recommendedName>
        <fullName evidence="7">Phage shock protein PspC N-terminal domain-containing protein</fullName>
    </recommendedName>
</protein>
<dbReference type="PANTHER" id="PTHR33885:SF3">
    <property type="entry name" value="PHAGE SHOCK PROTEIN C"/>
    <property type="match status" value="1"/>
</dbReference>
<feature type="transmembrane region" description="Helical" evidence="6">
    <location>
        <begin position="48"/>
        <end position="70"/>
    </location>
</feature>
<keyword evidence="3 6" id="KW-0812">Transmembrane</keyword>
<evidence type="ECO:0000256" key="6">
    <source>
        <dbReference type="SAM" id="Phobius"/>
    </source>
</evidence>
<keyword evidence="2" id="KW-1003">Cell membrane</keyword>
<keyword evidence="4 6" id="KW-1133">Transmembrane helix</keyword>
<proteinExistence type="predicted"/>
<evidence type="ECO:0000313" key="9">
    <source>
        <dbReference type="Proteomes" id="UP000177263"/>
    </source>
</evidence>
<keyword evidence="5 6" id="KW-0472">Membrane</keyword>
<name>A0A1F7YN24_9BACT</name>
<evidence type="ECO:0000313" key="8">
    <source>
        <dbReference type="EMBL" id="OGM28724.1"/>
    </source>
</evidence>
<dbReference type="STRING" id="1802500.A2801_03445"/>
<evidence type="ECO:0000256" key="5">
    <source>
        <dbReference type="ARBA" id="ARBA00023136"/>
    </source>
</evidence>
<comment type="caution">
    <text evidence="8">The sequence shown here is derived from an EMBL/GenBank/DDBJ whole genome shotgun (WGS) entry which is preliminary data.</text>
</comment>
<sequence length="73" mass="7851">MAVKKGATTAWSNKPLFRSKEDRVLFGLFGGLGEYLGFNSAILRLVYVALTAFTGFVPGIAAYLIGVLVVPEK</sequence>
<organism evidence="8 9">
    <name type="scientific">Candidatus Woesebacteria bacterium RIFCSPHIGHO2_01_FULL_41_10</name>
    <dbReference type="NCBI Taxonomy" id="1802500"/>
    <lineage>
        <taxon>Bacteria</taxon>
        <taxon>Candidatus Woeseibacteriota</taxon>
    </lineage>
</organism>
<gene>
    <name evidence="8" type="ORF">A2801_03445</name>
</gene>
<dbReference type="Proteomes" id="UP000177263">
    <property type="component" value="Unassembled WGS sequence"/>
</dbReference>
<accession>A0A1F7YN24</accession>
<comment type="subcellular location">
    <subcellularLocation>
        <location evidence="1">Cell membrane</location>
        <topology evidence="1">Single-pass membrane protein</topology>
    </subcellularLocation>
</comment>
<dbReference type="InterPro" id="IPR052027">
    <property type="entry name" value="PspC"/>
</dbReference>
<evidence type="ECO:0000256" key="4">
    <source>
        <dbReference type="ARBA" id="ARBA00022989"/>
    </source>
</evidence>